<keyword evidence="3 9" id="KW-0813">Transport</keyword>
<feature type="transmembrane region" description="Helical" evidence="9">
    <location>
        <begin position="86"/>
        <end position="112"/>
    </location>
</feature>
<evidence type="ECO:0000313" key="11">
    <source>
        <dbReference type="EMBL" id="QYM80502.1"/>
    </source>
</evidence>
<keyword evidence="12" id="KW-1185">Reference proteome</keyword>
<dbReference type="GO" id="GO:0140359">
    <property type="term" value="F:ABC-type transporter activity"/>
    <property type="evidence" value="ECO:0007669"/>
    <property type="project" value="InterPro"/>
</dbReference>
<protein>
    <recommendedName>
        <fullName evidence="9">Transport permease protein</fullName>
    </recommendedName>
</protein>
<feature type="transmembrane region" description="Helical" evidence="9">
    <location>
        <begin position="255"/>
        <end position="275"/>
    </location>
</feature>
<dbReference type="PANTHER" id="PTHR30413:SF8">
    <property type="entry name" value="TRANSPORT PERMEASE PROTEIN"/>
    <property type="match status" value="1"/>
</dbReference>
<evidence type="ECO:0000256" key="5">
    <source>
        <dbReference type="ARBA" id="ARBA00022519"/>
    </source>
</evidence>
<evidence type="ECO:0000256" key="8">
    <source>
        <dbReference type="ARBA" id="ARBA00023136"/>
    </source>
</evidence>
<proteinExistence type="inferred from homology"/>
<keyword evidence="5" id="KW-0997">Cell inner membrane</keyword>
<evidence type="ECO:0000256" key="2">
    <source>
        <dbReference type="ARBA" id="ARBA00007783"/>
    </source>
</evidence>
<evidence type="ECO:0000256" key="3">
    <source>
        <dbReference type="ARBA" id="ARBA00022448"/>
    </source>
</evidence>
<feature type="transmembrane region" description="Helical" evidence="9">
    <location>
        <begin position="124"/>
        <end position="152"/>
    </location>
</feature>
<keyword evidence="8 9" id="KW-0472">Membrane</keyword>
<dbReference type="GO" id="GO:0015920">
    <property type="term" value="P:lipopolysaccharide transport"/>
    <property type="evidence" value="ECO:0007669"/>
    <property type="project" value="TreeGrafter"/>
</dbReference>
<dbReference type="RefSeq" id="WP_220165783.1">
    <property type="nucleotide sequence ID" value="NZ_CP080507.1"/>
</dbReference>
<dbReference type="PRINTS" id="PR00164">
    <property type="entry name" value="ABC2TRNSPORT"/>
</dbReference>
<accession>A0A8F9TYT6</accession>
<dbReference type="Pfam" id="PF01061">
    <property type="entry name" value="ABC2_membrane"/>
    <property type="match status" value="1"/>
</dbReference>
<evidence type="ECO:0000259" key="10">
    <source>
        <dbReference type="PROSITE" id="PS51012"/>
    </source>
</evidence>
<name>A0A8F9TYT6_9BACT</name>
<dbReference type="EMBL" id="CP080507">
    <property type="protein sequence ID" value="QYM80502.1"/>
    <property type="molecule type" value="Genomic_DNA"/>
</dbReference>
<evidence type="ECO:0000256" key="9">
    <source>
        <dbReference type="RuleBase" id="RU361157"/>
    </source>
</evidence>
<reference evidence="11" key="1">
    <citation type="submission" date="2021-08" db="EMBL/GenBank/DDBJ databases">
        <title>Genome of a novel bacterium of the phylum Verrucomicrobia, Oleiharenicola sp. KSB-15.</title>
        <authorList>
            <person name="Chung J.-H."/>
            <person name="Ahn J.-H."/>
            <person name="Yoon Y."/>
            <person name="Kim D.-Y."/>
            <person name="An S.-H."/>
            <person name="Park I."/>
            <person name="Yeon J."/>
        </authorList>
    </citation>
    <scope>NUCLEOTIDE SEQUENCE</scope>
    <source>
        <strain evidence="11">KSB-15</strain>
    </source>
</reference>
<comment type="subcellular location">
    <subcellularLocation>
        <location evidence="1">Cell inner membrane</location>
        <topology evidence="1">Multi-pass membrane protein</topology>
    </subcellularLocation>
    <subcellularLocation>
        <location evidence="9">Cell membrane</location>
        <topology evidence="9">Multi-pass membrane protein</topology>
    </subcellularLocation>
</comment>
<dbReference type="InterPro" id="IPR000412">
    <property type="entry name" value="ABC_2_transport"/>
</dbReference>
<evidence type="ECO:0000313" key="12">
    <source>
        <dbReference type="Proteomes" id="UP000825051"/>
    </source>
</evidence>
<dbReference type="InterPro" id="IPR013525">
    <property type="entry name" value="ABC2_TM"/>
</dbReference>
<evidence type="ECO:0000256" key="1">
    <source>
        <dbReference type="ARBA" id="ARBA00004429"/>
    </source>
</evidence>
<dbReference type="AlphaFoldDB" id="A0A8F9TYT6"/>
<sequence length="286" mass="31900">MPSTLSPELEIVIEPSHGLRFLNWRELWAYRDLLRQLVWRDFATRYKQTVLGPLWHLVQPLITTLIFTIVFSHVAELSTDGLPPTLFYLCGLLAWNYFAQSFSSTSGTLVANAGLFGKVYFPRLIVPLSSIVSNLISFAIQFVTFVVLFALYRMSHVESSVGPGWSALLLPIVLLQLAALSLGIGLWLAALTAKFRDFSVLSGFLIQLWLYVTPIIYPLAKVPEQWRAWVAFNPVAVPVESFRLMLLGTGSVTPTLILISVGTTLAALVSGILVFQRVEKNFIDVV</sequence>
<dbReference type="InterPro" id="IPR047817">
    <property type="entry name" value="ABC2_TM_bact-type"/>
</dbReference>
<gene>
    <name evidence="11" type="ORF">K0B96_07810</name>
</gene>
<dbReference type="KEGG" id="ole:K0B96_07810"/>
<feature type="transmembrane region" description="Helical" evidence="9">
    <location>
        <begin position="200"/>
        <end position="220"/>
    </location>
</feature>
<dbReference type="PANTHER" id="PTHR30413">
    <property type="entry name" value="INNER MEMBRANE TRANSPORT PERMEASE"/>
    <property type="match status" value="1"/>
</dbReference>
<feature type="transmembrane region" description="Helical" evidence="9">
    <location>
        <begin position="54"/>
        <end position="74"/>
    </location>
</feature>
<dbReference type="Proteomes" id="UP000825051">
    <property type="component" value="Chromosome"/>
</dbReference>
<feature type="domain" description="ABC transmembrane type-2" evidence="10">
    <location>
        <begin position="51"/>
        <end position="278"/>
    </location>
</feature>
<feature type="transmembrane region" description="Helical" evidence="9">
    <location>
        <begin position="164"/>
        <end position="188"/>
    </location>
</feature>
<organism evidence="11 12">
    <name type="scientific">Horticoccus luteus</name>
    <dbReference type="NCBI Taxonomy" id="2862869"/>
    <lineage>
        <taxon>Bacteria</taxon>
        <taxon>Pseudomonadati</taxon>
        <taxon>Verrucomicrobiota</taxon>
        <taxon>Opitutia</taxon>
        <taxon>Opitutales</taxon>
        <taxon>Opitutaceae</taxon>
        <taxon>Horticoccus</taxon>
    </lineage>
</organism>
<keyword evidence="7 9" id="KW-1133">Transmembrane helix</keyword>
<dbReference type="PROSITE" id="PS51012">
    <property type="entry name" value="ABC_TM2"/>
    <property type="match status" value="1"/>
</dbReference>
<evidence type="ECO:0000256" key="7">
    <source>
        <dbReference type="ARBA" id="ARBA00022989"/>
    </source>
</evidence>
<evidence type="ECO:0000256" key="4">
    <source>
        <dbReference type="ARBA" id="ARBA00022475"/>
    </source>
</evidence>
<keyword evidence="4 9" id="KW-1003">Cell membrane</keyword>
<comment type="similarity">
    <text evidence="2 9">Belongs to the ABC-2 integral membrane protein family.</text>
</comment>
<dbReference type="GO" id="GO:0043190">
    <property type="term" value="C:ATP-binding cassette (ABC) transporter complex"/>
    <property type="evidence" value="ECO:0007669"/>
    <property type="project" value="InterPro"/>
</dbReference>
<keyword evidence="6 9" id="KW-0812">Transmembrane</keyword>
<evidence type="ECO:0000256" key="6">
    <source>
        <dbReference type="ARBA" id="ARBA00022692"/>
    </source>
</evidence>